<reference evidence="1 2" key="1">
    <citation type="submission" date="2020-08" db="EMBL/GenBank/DDBJ databases">
        <authorList>
            <person name="Sorensen M.C.H."/>
        </authorList>
    </citation>
    <scope>NUCLEOTIDE SEQUENCE [LARGE SCALE GENOMIC DNA]</scope>
</reference>
<name>A0A7L8ZJQ2_9CAUD</name>
<keyword evidence="2" id="KW-1185">Reference proteome</keyword>
<evidence type="ECO:0000313" key="2">
    <source>
        <dbReference type="Proteomes" id="UP000593835"/>
    </source>
</evidence>
<organism evidence="1 2">
    <name type="scientific">Campylobacter phage F379</name>
    <dbReference type="NCBI Taxonomy" id="2776767"/>
    <lineage>
        <taxon>Viruses</taxon>
        <taxon>Duplodnaviria</taxon>
        <taxon>Heunggongvirae</taxon>
        <taxon>Uroviricota</taxon>
        <taxon>Caudoviricetes</taxon>
        <taxon>Connertonviridae</taxon>
        <taxon>Firehammervirus</taxon>
        <taxon>Firehammervirus F379</taxon>
    </lineage>
</organism>
<sequence length="72" mass="8462">MNNQNAEVLMKDILEAEANISKFLDSWTLTVFEHQVLVRFLTNEFIGANFNDPETLNHLGNRARFYIEEFIK</sequence>
<protein>
    <submittedName>
        <fullName evidence="1">Uncharacterized protein</fullName>
    </submittedName>
</protein>
<dbReference type="Proteomes" id="UP000593835">
    <property type="component" value="Segment"/>
</dbReference>
<gene>
    <name evidence="1" type="ORF">F379_194</name>
</gene>
<proteinExistence type="predicted"/>
<accession>A0A7L8ZJQ2</accession>
<evidence type="ECO:0000313" key="1">
    <source>
        <dbReference type="EMBL" id="QOI69480.1"/>
    </source>
</evidence>
<dbReference type="EMBL" id="MT932329">
    <property type="protein sequence ID" value="QOI69480.1"/>
    <property type="molecule type" value="Genomic_DNA"/>
</dbReference>